<evidence type="ECO:0000256" key="1">
    <source>
        <dbReference type="ARBA" id="ARBA00006252"/>
    </source>
</evidence>
<evidence type="ECO:0000256" key="2">
    <source>
        <dbReference type="ARBA" id="ARBA00023002"/>
    </source>
</evidence>
<dbReference type="GO" id="GO:0005829">
    <property type="term" value="C:cytosol"/>
    <property type="evidence" value="ECO:0007669"/>
    <property type="project" value="TreeGrafter"/>
</dbReference>
<dbReference type="Pfam" id="PF02525">
    <property type="entry name" value="Flavodoxin_2"/>
    <property type="match status" value="1"/>
</dbReference>
<keyword evidence="2" id="KW-0560">Oxidoreductase</keyword>
<dbReference type="SUPFAM" id="SSF52218">
    <property type="entry name" value="Flavoproteins"/>
    <property type="match status" value="1"/>
</dbReference>
<gene>
    <name evidence="4" type="ORF">KMZ68_08435</name>
</gene>
<comment type="similarity">
    <text evidence="1">Belongs to the NAD(P)H dehydrogenase (quinone) family.</text>
</comment>
<dbReference type="InterPro" id="IPR003680">
    <property type="entry name" value="Flavodoxin_fold"/>
</dbReference>
<proteinExistence type="inferred from homology"/>
<organism evidence="4 5">
    <name type="scientific">Bradyrhizobium sediminis</name>
    <dbReference type="NCBI Taxonomy" id="2840469"/>
    <lineage>
        <taxon>Bacteria</taxon>
        <taxon>Pseudomonadati</taxon>
        <taxon>Pseudomonadota</taxon>
        <taxon>Alphaproteobacteria</taxon>
        <taxon>Hyphomicrobiales</taxon>
        <taxon>Nitrobacteraceae</taxon>
        <taxon>Bradyrhizobium</taxon>
    </lineage>
</organism>
<dbReference type="PANTHER" id="PTHR10204:SF34">
    <property type="entry name" value="NAD(P)H DEHYDROGENASE [QUINONE] 1 ISOFORM 1"/>
    <property type="match status" value="1"/>
</dbReference>
<reference evidence="4" key="1">
    <citation type="submission" date="2021-06" db="EMBL/GenBank/DDBJ databases">
        <title>Bradyrhizobium sp. S2-11-2 Genome sequencing.</title>
        <authorList>
            <person name="Jin L."/>
        </authorList>
    </citation>
    <scope>NUCLEOTIDE SEQUENCE</scope>
    <source>
        <strain evidence="4">S2-11-2</strain>
    </source>
</reference>
<evidence type="ECO:0000313" key="4">
    <source>
        <dbReference type="EMBL" id="QWG19835.1"/>
    </source>
</evidence>
<dbReference type="KEGG" id="bsei:KMZ68_08435"/>
<protein>
    <submittedName>
        <fullName evidence="4">NAD(P)H-dependent oxidoreductase</fullName>
    </submittedName>
</protein>
<dbReference type="AlphaFoldDB" id="A0A975NRU2"/>
<accession>A0A975NRU2</accession>
<name>A0A975NRU2_9BRAD</name>
<dbReference type="InterPro" id="IPR029039">
    <property type="entry name" value="Flavoprotein-like_sf"/>
</dbReference>
<sequence length="191" mass="21628">MRILVLNAHPDQGSFSDAVAAAYVEGAGEMGHEVKSVMLRELQFDLVLRGGYHSNKPLEPDIAQQQELISWCQHLVVISPNWWWAAPALLKGYVDRVFLPEFAMRYHARFPYVEPLLRGRSARVIYTQNSPRLVGWLFRGDLFWRWISHAVLGHCGFHPVRRLAMYGAKDASAACKSHFLDSARKLGRGGA</sequence>
<dbReference type="EMBL" id="CP076135">
    <property type="protein sequence ID" value="QWG19835.1"/>
    <property type="molecule type" value="Genomic_DNA"/>
</dbReference>
<dbReference type="Proteomes" id="UP000680805">
    <property type="component" value="Chromosome"/>
</dbReference>
<dbReference type="PANTHER" id="PTHR10204">
    <property type="entry name" value="NAD P H OXIDOREDUCTASE-RELATED"/>
    <property type="match status" value="1"/>
</dbReference>
<feature type="domain" description="Flavodoxin-like fold" evidence="3">
    <location>
        <begin position="1"/>
        <end position="173"/>
    </location>
</feature>
<evidence type="ECO:0000259" key="3">
    <source>
        <dbReference type="Pfam" id="PF02525"/>
    </source>
</evidence>
<evidence type="ECO:0000313" key="5">
    <source>
        <dbReference type="Proteomes" id="UP000680805"/>
    </source>
</evidence>
<dbReference type="GO" id="GO:0003955">
    <property type="term" value="F:NAD(P)H dehydrogenase (quinone) activity"/>
    <property type="evidence" value="ECO:0007669"/>
    <property type="project" value="TreeGrafter"/>
</dbReference>
<dbReference type="Gene3D" id="3.40.50.360">
    <property type="match status" value="1"/>
</dbReference>
<dbReference type="RefSeq" id="WP_215615334.1">
    <property type="nucleotide sequence ID" value="NZ_CP076135.1"/>
</dbReference>
<dbReference type="InterPro" id="IPR051545">
    <property type="entry name" value="NAD(P)H_dehydrogenase_qn"/>
</dbReference>